<evidence type="ECO:0000256" key="3">
    <source>
        <dbReference type="ARBA" id="ARBA00022525"/>
    </source>
</evidence>
<dbReference type="Gene3D" id="2.10.60.10">
    <property type="entry name" value="CD59"/>
    <property type="match status" value="1"/>
</dbReference>
<feature type="domain" description="UPAR/Ly6" evidence="5">
    <location>
        <begin position="4"/>
        <end position="102"/>
    </location>
</feature>
<proteinExistence type="inferred from homology"/>
<reference evidence="6" key="1">
    <citation type="submission" date="2023-05" db="EMBL/GenBank/DDBJ databases">
        <authorList>
            <person name="Stuckert A."/>
        </authorList>
    </citation>
    <scope>NUCLEOTIDE SEQUENCE</scope>
</reference>
<keyword evidence="7" id="KW-1185">Reference proteome</keyword>
<protein>
    <recommendedName>
        <fullName evidence="5">UPAR/Ly6 domain-containing protein</fullName>
    </recommendedName>
</protein>
<keyword evidence="3" id="KW-0964">Secreted</keyword>
<comment type="caution">
    <text evidence="6">The sequence shown here is derived from an EMBL/GenBank/DDBJ whole genome shotgun (WGS) entry which is preliminary data.</text>
</comment>
<keyword evidence="4" id="KW-1015">Disulfide bond</keyword>
<feature type="non-terminal residue" evidence="6">
    <location>
        <position position="1"/>
    </location>
</feature>
<dbReference type="InterPro" id="IPR016054">
    <property type="entry name" value="LY6_UPA_recep-like"/>
</dbReference>
<dbReference type="InterPro" id="IPR050918">
    <property type="entry name" value="CNF-like_PLA2_Inhibitor"/>
</dbReference>
<dbReference type="Proteomes" id="UP001162483">
    <property type="component" value="Unassembled WGS sequence"/>
</dbReference>
<comment type="subcellular location">
    <subcellularLocation>
        <location evidence="1">Secreted</location>
    </subcellularLocation>
</comment>
<evidence type="ECO:0000256" key="2">
    <source>
        <dbReference type="ARBA" id="ARBA00006570"/>
    </source>
</evidence>
<comment type="similarity">
    <text evidence="2">Belongs to the CNF-like-inhibitor family.</text>
</comment>
<evidence type="ECO:0000259" key="5">
    <source>
        <dbReference type="SMART" id="SM00134"/>
    </source>
</evidence>
<dbReference type="InterPro" id="IPR004126">
    <property type="entry name" value="PLipase_A2_inh_N"/>
</dbReference>
<evidence type="ECO:0000256" key="4">
    <source>
        <dbReference type="ARBA" id="ARBA00023157"/>
    </source>
</evidence>
<accession>A0ABN9E8Y7</accession>
<dbReference type="PANTHER" id="PTHR20914">
    <property type="entry name" value="LY6/PLAUR DOMAIN-CONTAINING PROTEIN 8"/>
    <property type="match status" value="1"/>
</dbReference>
<sequence>AFSLTCFHCNTTTGGNCEEHEKTCLPPYDTCITTLTEIQQDKQKLPIKHLVKSCGERNLCNQTYSMSFNATRLYASVTCCDSDKCKTNIPVVDDPKKEKDKENKHRCPYCNELLTKCNDPKTVSCYGKEYKCVSFKSKDGRYNTGNLSGCLWLH</sequence>
<evidence type="ECO:0000313" key="7">
    <source>
        <dbReference type="Proteomes" id="UP001162483"/>
    </source>
</evidence>
<evidence type="ECO:0000313" key="6">
    <source>
        <dbReference type="EMBL" id="CAI9581259.1"/>
    </source>
</evidence>
<dbReference type="EMBL" id="CATNWA010015253">
    <property type="protein sequence ID" value="CAI9581259.1"/>
    <property type="molecule type" value="Genomic_DNA"/>
</dbReference>
<gene>
    <name evidence="6" type="ORF">SPARVUS_LOCUS9458181</name>
</gene>
<dbReference type="Pfam" id="PF02988">
    <property type="entry name" value="PLA2_inh"/>
    <property type="match status" value="1"/>
</dbReference>
<dbReference type="SMART" id="SM00134">
    <property type="entry name" value="LU"/>
    <property type="match status" value="1"/>
</dbReference>
<dbReference type="SUPFAM" id="SSF57302">
    <property type="entry name" value="Snake toxin-like"/>
    <property type="match status" value="1"/>
</dbReference>
<organism evidence="6 7">
    <name type="scientific">Staurois parvus</name>
    <dbReference type="NCBI Taxonomy" id="386267"/>
    <lineage>
        <taxon>Eukaryota</taxon>
        <taxon>Metazoa</taxon>
        <taxon>Chordata</taxon>
        <taxon>Craniata</taxon>
        <taxon>Vertebrata</taxon>
        <taxon>Euteleostomi</taxon>
        <taxon>Amphibia</taxon>
        <taxon>Batrachia</taxon>
        <taxon>Anura</taxon>
        <taxon>Neobatrachia</taxon>
        <taxon>Ranoidea</taxon>
        <taxon>Ranidae</taxon>
        <taxon>Staurois</taxon>
    </lineage>
</organism>
<dbReference type="InterPro" id="IPR045860">
    <property type="entry name" value="Snake_toxin-like_sf"/>
</dbReference>
<dbReference type="PANTHER" id="PTHR20914:SF36">
    <property type="entry name" value="PHOSPHOLIPASE A2 INHIBITOR AND LY6_PLAUR DOMAIN-CONTAINING PROTEIN"/>
    <property type="match status" value="1"/>
</dbReference>
<name>A0ABN9E8Y7_9NEOB</name>
<evidence type="ECO:0000256" key="1">
    <source>
        <dbReference type="ARBA" id="ARBA00004613"/>
    </source>
</evidence>